<organism evidence="2">
    <name type="scientific">uncultured Caudovirales phage</name>
    <dbReference type="NCBI Taxonomy" id="2100421"/>
    <lineage>
        <taxon>Viruses</taxon>
        <taxon>Duplodnaviria</taxon>
        <taxon>Heunggongvirae</taxon>
        <taxon>Uroviricota</taxon>
        <taxon>Caudoviricetes</taxon>
        <taxon>Peduoviridae</taxon>
        <taxon>Maltschvirus</taxon>
        <taxon>Maltschvirus maltsch</taxon>
    </lineage>
</organism>
<reference evidence="2" key="1">
    <citation type="submission" date="2020-04" db="EMBL/GenBank/DDBJ databases">
        <authorList>
            <person name="Chiriac C."/>
            <person name="Salcher M."/>
            <person name="Ghai R."/>
            <person name="Kavagutti S V."/>
        </authorList>
    </citation>
    <scope>NUCLEOTIDE SEQUENCE</scope>
</reference>
<dbReference type="Pfam" id="PF12957">
    <property type="entry name" value="DUF3846"/>
    <property type="match status" value="1"/>
</dbReference>
<proteinExistence type="predicted"/>
<evidence type="ECO:0000259" key="1">
    <source>
        <dbReference type="Pfam" id="PF12957"/>
    </source>
</evidence>
<sequence>MKAFLIDPFARSITEVDFDGNYKSIYPFIGADLFTGAYPWENGDMIYVDDEGLFKSDQAFFVANGYGPLAGKGLVLGTGANGDNAEPLTALADLNVDWVVIDSTAPQGWVVAGGAQ</sequence>
<dbReference type="InterPro" id="IPR024559">
    <property type="entry name" value="DUF3846"/>
</dbReference>
<accession>A0A6J5KMY3</accession>
<name>A0A6J5KMY3_9CAUD</name>
<evidence type="ECO:0000313" key="2">
    <source>
        <dbReference type="EMBL" id="CAB4122576.1"/>
    </source>
</evidence>
<protein>
    <recommendedName>
        <fullName evidence="1">DUF3846 domain-containing protein</fullName>
    </recommendedName>
</protein>
<gene>
    <name evidence="2" type="ORF">UFOVP28_16</name>
</gene>
<feature type="domain" description="DUF3846" evidence="1">
    <location>
        <begin position="1"/>
        <end position="89"/>
    </location>
</feature>
<dbReference type="EMBL" id="LR796165">
    <property type="protein sequence ID" value="CAB4122576.1"/>
    <property type="molecule type" value="Genomic_DNA"/>
</dbReference>